<dbReference type="CDD" id="cd00841">
    <property type="entry name" value="MPP_YfcE"/>
    <property type="match status" value="1"/>
</dbReference>
<comment type="caution">
    <text evidence="4">The sequence shown here is derived from an EMBL/GenBank/DDBJ whole genome shotgun (WGS) entry which is preliminary data.</text>
</comment>
<dbReference type="Gene3D" id="3.60.21.10">
    <property type="match status" value="1"/>
</dbReference>
<dbReference type="InterPro" id="IPR029052">
    <property type="entry name" value="Metallo-depent_PP-like"/>
</dbReference>
<evidence type="ECO:0000256" key="2">
    <source>
        <dbReference type="RuleBase" id="RU362039"/>
    </source>
</evidence>
<protein>
    <recommendedName>
        <fullName evidence="2">Phosphoesterase</fullName>
        <ecNumber evidence="2">3.1.4.-</ecNumber>
    </recommendedName>
</protein>
<dbReference type="GO" id="GO:0016787">
    <property type="term" value="F:hydrolase activity"/>
    <property type="evidence" value="ECO:0007669"/>
    <property type="project" value="UniProtKB-UniRule"/>
</dbReference>
<organism evidence="4 5">
    <name type="scientific">Streptococcus danieliae</name>
    <dbReference type="NCBI Taxonomy" id="747656"/>
    <lineage>
        <taxon>Bacteria</taxon>
        <taxon>Bacillati</taxon>
        <taxon>Bacillota</taxon>
        <taxon>Bacilli</taxon>
        <taxon>Lactobacillales</taxon>
        <taxon>Streptococcaceae</taxon>
        <taxon>Streptococcus</taxon>
    </lineage>
</organism>
<dbReference type="OrthoDB" id="9800565at2"/>
<evidence type="ECO:0000259" key="3">
    <source>
        <dbReference type="Pfam" id="PF12850"/>
    </source>
</evidence>
<gene>
    <name evidence="4" type="ORF">E5983_02225</name>
</gene>
<comment type="similarity">
    <text evidence="1 2">Belongs to the metallophosphoesterase superfamily. YfcE family.</text>
</comment>
<dbReference type="Proteomes" id="UP000461595">
    <property type="component" value="Unassembled WGS sequence"/>
</dbReference>
<evidence type="ECO:0000256" key="1">
    <source>
        <dbReference type="ARBA" id="ARBA00008950"/>
    </source>
</evidence>
<evidence type="ECO:0000313" key="5">
    <source>
        <dbReference type="Proteomes" id="UP000461595"/>
    </source>
</evidence>
<sequence>MERRTIVVMSDSHGDREIVQAIKEQWQDKADLIFHNGDSELEVNDPVWDGIQVVAGNMDFLAGYPDQQRVELDGYKIIQTHGHLQNINFTMDKLAYWAQEEEASICLYGHLHVPAAYQEAGILYVNPGSVSQPRGQILERLYAVLSIQGAQVRIDYYTRDHQLFPGLSKEFTIQ</sequence>
<proteinExistence type="inferred from homology"/>
<dbReference type="InterPro" id="IPR041802">
    <property type="entry name" value="MPP_YfcE"/>
</dbReference>
<dbReference type="InterPro" id="IPR024654">
    <property type="entry name" value="Calcineurin-like_PHP_lpxH"/>
</dbReference>
<accession>A0A7X3G7B4</accession>
<dbReference type="AlphaFoldDB" id="A0A7X3G7B4"/>
<name>A0A7X3G7B4_9STRE</name>
<dbReference type="SUPFAM" id="SSF56300">
    <property type="entry name" value="Metallo-dependent phosphatases"/>
    <property type="match status" value="1"/>
</dbReference>
<dbReference type="NCBIfam" id="TIGR00040">
    <property type="entry name" value="yfcE"/>
    <property type="match status" value="1"/>
</dbReference>
<comment type="cofactor">
    <cofactor evidence="2">
        <name>a divalent metal cation</name>
        <dbReference type="ChEBI" id="CHEBI:60240"/>
    </cofactor>
</comment>
<dbReference type="Pfam" id="PF12850">
    <property type="entry name" value="Metallophos_2"/>
    <property type="match status" value="1"/>
</dbReference>
<dbReference type="GO" id="GO:0046872">
    <property type="term" value="F:metal ion binding"/>
    <property type="evidence" value="ECO:0007669"/>
    <property type="project" value="UniProtKB-KW"/>
</dbReference>
<reference evidence="4 5" key="1">
    <citation type="submission" date="2019-12" db="EMBL/GenBank/DDBJ databases">
        <title>Microbes associate with the intestines of laboratory mice.</title>
        <authorList>
            <person name="Navarre W."/>
            <person name="Wong E."/>
        </authorList>
    </citation>
    <scope>NUCLEOTIDE SEQUENCE [LARGE SCALE GENOMIC DNA]</scope>
    <source>
        <strain evidence="4 5">NM51_B2-22</strain>
    </source>
</reference>
<evidence type="ECO:0000313" key="4">
    <source>
        <dbReference type="EMBL" id="MVX58469.1"/>
    </source>
</evidence>
<dbReference type="EMBL" id="WSRS01000011">
    <property type="protein sequence ID" value="MVX58469.1"/>
    <property type="molecule type" value="Genomic_DNA"/>
</dbReference>
<feature type="domain" description="Calcineurin-like phosphoesterase" evidence="3">
    <location>
        <begin position="6"/>
        <end position="148"/>
    </location>
</feature>
<dbReference type="InterPro" id="IPR000979">
    <property type="entry name" value="Phosphodiesterase_MJ0936/Vps29"/>
</dbReference>
<dbReference type="EC" id="3.1.4.-" evidence="2"/>
<keyword evidence="2" id="KW-0479">Metal-binding</keyword>
<dbReference type="RefSeq" id="WP_160332294.1">
    <property type="nucleotide sequence ID" value="NZ_CATKDJ010000126.1"/>
</dbReference>
<dbReference type="PANTHER" id="PTHR11124">
    <property type="entry name" value="VACUOLAR SORTING PROTEIN VPS29"/>
    <property type="match status" value="1"/>
</dbReference>